<dbReference type="PANTHER" id="PTHR23040">
    <property type="match status" value="1"/>
</dbReference>
<dbReference type="Gene3D" id="1.25.40.10">
    <property type="entry name" value="Tetratricopeptide repeat domain"/>
    <property type="match status" value="1"/>
</dbReference>
<dbReference type="InParanoid" id="A0A672HCV8"/>
<reference evidence="8" key="3">
    <citation type="submission" date="2025-09" db="UniProtKB">
        <authorList>
            <consortium name="Ensembl"/>
        </authorList>
    </citation>
    <scope>IDENTIFICATION</scope>
</reference>
<dbReference type="InterPro" id="IPR011990">
    <property type="entry name" value="TPR-like_helical_dom_sf"/>
</dbReference>
<organism evidence="8 9">
    <name type="scientific">Salarias fasciatus</name>
    <name type="common">Jewelled blenny</name>
    <name type="synonym">Blennius fasciatus</name>
    <dbReference type="NCBI Taxonomy" id="181472"/>
    <lineage>
        <taxon>Eukaryota</taxon>
        <taxon>Metazoa</taxon>
        <taxon>Chordata</taxon>
        <taxon>Craniata</taxon>
        <taxon>Vertebrata</taxon>
        <taxon>Euteleostomi</taxon>
        <taxon>Actinopterygii</taxon>
        <taxon>Neopterygii</taxon>
        <taxon>Teleostei</taxon>
        <taxon>Neoteleostei</taxon>
        <taxon>Acanthomorphata</taxon>
        <taxon>Ovalentaria</taxon>
        <taxon>Blenniimorphae</taxon>
        <taxon>Blenniiformes</taxon>
        <taxon>Blennioidei</taxon>
        <taxon>Blenniidae</taxon>
        <taxon>Salariinae</taxon>
        <taxon>Salarias</taxon>
    </lineage>
</organism>
<protein>
    <submittedName>
        <fullName evidence="8">Uncharacterized protein</fullName>
    </submittedName>
</protein>
<sequence length="95" mass="10639">LSSPHEMAQVIFLTLMDNAEFMYQKCEYDRAINNFSLALDLKPGDKHCLLGRSRCYRMVGKLLKAVSDAKASLKEDKAFCSVKVLVGSVNPINIK</sequence>
<dbReference type="InterPro" id="IPR040111">
    <property type="entry name" value="ODAD4"/>
</dbReference>
<accession>A0A672HCV8</accession>
<evidence type="ECO:0000256" key="5">
    <source>
        <dbReference type="ARBA" id="ARBA00022803"/>
    </source>
</evidence>
<dbReference type="Ensembl" id="ENSSFAT00005027942.1">
    <property type="protein sequence ID" value="ENSSFAP00005026902.1"/>
    <property type="gene ID" value="ENSSFAG00005013780.1"/>
</dbReference>
<dbReference type="GO" id="GO:0005929">
    <property type="term" value="C:cilium"/>
    <property type="evidence" value="ECO:0007669"/>
    <property type="project" value="UniProtKB-SubCell"/>
</dbReference>
<evidence type="ECO:0000256" key="4">
    <source>
        <dbReference type="ARBA" id="ARBA00022737"/>
    </source>
</evidence>
<dbReference type="SUPFAM" id="SSF48452">
    <property type="entry name" value="TPR-like"/>
    <property type="match status" value="1"/>
</dbReference>
<reference evidence="8" key="1">
    <citation type="submission" date="2019-06" db="EMBL/GenBank/DDBJ databases">
        <authorList>
            <consortium name="Wellcome Sanger Institute Data Sharing"/>
        </authorList>
    </citation>
    <scope>NUCLEOTIDE SEQUENCE [LARGE SCALE GENOMIC DNA]</scope>
</reference>
<dbReference type="PANTHER" id="PTHR23040:SF1">
    <property type="entry name" value="OUTER DYNEIN ARM-DOCKING COMPLEX SUBUNIT 4"/>
    <property type="match status" value="1"/>
</dbReference>
<keyword evidence="6" id="KW-0206">Cytoskeleton</keyword>
<comment type="subcellular location">
    <subcellularLocation>
        <location evidence="1">Cell projection</location>
        <location evidence="1">Cilium</location>
    </subcellularLocation>
    <subcellularLocation>
        <location evidence="2">Cytoplasm</location>
        <location evidence="2">Cytoskeleton</location>
    </subcellularLocation>
</comment>
<proteinExistence type="predicted"/>
<dbReference type="Proteomes" id="UP000472267">
    <property type="component" value="Chromosome 2"/>
</dbReference>
<keyword evidence="7" id="KW-0966">Cell projection</keyword>
<keyword evidence="9" id="KW-1185">Reference proteome</keyword>
<keyword evidence="4" id="KW-0677">Repeat</keyword>
<name>A0A672HCV8_SALFA</name>
<reference evidence="8" key="2">
    <citation type="submission" date="2025-08" db="UniProtKB">
        <authorList>
            <consortium name="Ensembl"/>
        </authorList>
    </citation>
    <scope>IDENTIFICATION</scope>
</reference>
<dbReference type="AlphaFoldDB" id="A0A672HCV8"/>
<evidence type="ECO:0000256" key="2">
    <source>
        <dbReference type="ARBA" id="ARBA00004245"/>
    </source>
</evidence>
<evidence type="ECO:0000256" key="3">
    <source>
        <dbReference type="ARBA" id="ARBA00022490"/>
    </source>
</evidence>
<dbReference type="GO" id="GO:0005856">
    <property type="term" value="C:cytoskeleton"/>
    <property type="evidence" value="ECO:0007669"/>
    <property type="project" value="UniProtKB-SubCell"/>
</dbReference>
<evidence type="ECO:0000313" key="8">
    <source>
        <dbReference type="Ensembl" id="ENSSFAP00005026902.1"/>
    </source>
</evidence>
<keyword evidence="3" id="KW-0963">Cytoplasm</keyword>
<keyword evidence="5" id="KW-0802">TPR repeat</keyword>
<evidence type="ECO:0000256" key="6">
    <source>
        <dbReference type="ARBA" id="ARBA00023212"/>
    </source>
</evidence>
<dbReference type="OMA" id="CEYDRAI"/>
<dbReference type="GO" id="GO:0005737">
    <property type="term" value="C:cytoplasm"/>
    <property type="evidence" value="ECO:0007669"/>
    <property type="project" value="TreeGrafter"/>
</dbReference>
<evidence type="ECO:0000256" key="7">
    <source>
        <dbReference type="ARBA" id="ARBA00023273"/>
    </source>
</evidence>
<evidence type="ECO:0000313" key="9">
    <source>
        <dbReference type="Proteomes" id="UP000472267"/>
    </source>
</evidence>
<evidence type="ECO:0000256" key="1">
    <source>
        <dbReference type="ARBA" id="ARBA00004138"/>
    </source>
</evidence>